<dbReference type="OrthoDB" id="596635at2"/>
<dbReference type="PANTHER" id="PTHR45947">
    <property type="entry name" value="SULFOQUINOVOSYL TRANSFERASE SQD2"/>
    <property type="match status" value="1"/>
</dbReference>
<sequence>MKKPITVAIYSGVSKSTTFIERLIKGLIESHVKVLVFGVDNGKSFYSESVKYYTYRGKVNKLFRLCKYTLLLSLFKPKDKKRLDEIIKANTHEPKYLLRLKYYPVLFYKPDIFHLQWAKSIEDWVWVQEFGMKLVVSLRGTHITISPIGNDYWADLYTHLFPQVDGFHAVSKSMSLEAQKYRALPSKIKIIYSGLLLDDMMFLPKTVKKEPLKILSVGRSHWTKGYHHALDAMKLLKERHIYFHYTIIGVDDDEELLFQRSQLDIENDVTFKSELPFEAVLKSIQAVDVLLLPSLEEGIANVVLEAMALGTLVVSTDCGGMDEVIKDKENGFLIPIRNPSEMASAIQNVSQLTLDDYSKLTKAARVSIEQQHHIKKMIVDMKALYHGVLNDKL</sequence>
<accession>A0A2N3HPG2</accession>
<name>A0A2N3HPG2_9FLAO</name>
<dbReference type="EMBL" id="PJEO01000009">
    <property type="protein sequence ID" value="PKQ46738.1"/>
    <property type="molecule type" value="Genomic_DNA"/>
</dbReference>
<gene>
    <name evidence="2" type="ORF">CSW08_01695</name>
</gene>
<evidence type="ECO:0000259" key="1">
    <source>
        <dbReference type="Pfam" id="PF00534"/>
    </source>
</evidence>
<dbReference type="Gene3D" id="3.40.50.2000">
    <property type="entry name" value="Glycogen Phosphorylase B"/>
    <property type="match status" value="2"/>
</dbReference>
<reference evidence="2 3" key="1">
    <citation type="submission" date="2017-12" db="EMBL/GenBank/DDBJ databases">
        <title>Confluentibacter flavum sp. nov., isolated from the saline lake.</title>
        <authorList>
            <person name="Yu L."/>
        </authorList>
    </citation>
    <scope>NUCLEOTIDE SEQUENCE [LARGE SCALE GENOMIC DNA]</scope>
    <source>
        <strain evidence="2 3">3B</strain>
    </source>
</reference>
<evidence type="ECO:0000313" key="3">
    <source>
        <dbReference type="Proteomes" id="UP000233435"/>
    </source>
</evidence>
<organism evidence="2 3">
    <name type="scientific">Confluentibacter flavum</name>
    <dbReference type="NCBI Taxonomy" id="1909700"/>
    <lineage>
        <taxon>Bacteria</taxon>
        <taxon>Pseudomonadati</taxon>
        <taxon>Bacteroidota</taxon>
        <taxon>Flavobacteriia</taxon>
        <taxon>Flavobacteriales</taxon>
        <taxon>Flavobacteriaceae</taxon>
        <taxon>Confluentibacter</taxon>
    </lineage>
</organism>
<keyword evidence="3" id="KW-1185">Reference proteome</keyword>
<dbReference type="RefSeq" id="WP_106658178.1">
    <property type="nucleotide sequence ID" value="NZ_PJEO01000009.1"/>
</dbReference>
<dbReference type="AlphaFoldDB" id="A0A2N3HPG2"/>
<dbReference type="InterPro" id="IPR050194">
    <property type="entry name" value="Glycosyltransferase_grp1"/>
</dbReference>
<protein>
    <recommendedName>
        <fullName evidence="1">Glycosyl transferase family 1 domain-containing protein</fullName>
    </recommendedName>
</protein>
<dbReference type="InterPro" id="IPR001296">
    <property type="entry name" value="Glyco_trans_1"/>
</dbReference>
<evidence type="ECO:0000313" key="2">
    <source>
        <dbReference type="EMBL" id="PKQ46738.1"/>
    </source>
</evidence>
<dbReference type="CDD" id="cd03801">
    <property type="entry name" value="GT4_PimA-like"/>
    <property type="match status" value="1"/>
</dbReference>
<dbReference type="Proteomes" id="UP000233435">
    <property type="component" value="Unassembled WGS sequence"/>
</dbReference>
<proteinExistence type="predicted"/>
<dbReference type="GO" id="GO:0016757">
    <property type="term" value="F:glycosyltransferase activity"/>
    <property type="evidence" value="ECO:0007669"/>
    <property type="project" value="InterPro"/>
</dbReference>
<comment type="caution">
    <text evidence="2">The sequence shown here is derived from an EMBL/GenBank/DDBJ whole genome shotgun (WGS) entry which is preliminary data.</text>
</comment>
<dbReference type="Pfam" id="PF00534">
    <property type="entry name" value="Glycos_transf_1"/>
    <property type="match status" value="1"/>
</dbReference>
<feature type="domain" description="Glycosyl transferase family 1" evidence="1">
    <location>
        <begin position="207"/>
        <end position="365"/>
    </location>
</feature>
<dbReference type="PANTHER" id="PTHR45947:SF14">
    <property type="entry name" value="SLL1723 PROTEIN"/>
    <property type="match status" value="1"/>
</dbReference>
<dbReference type="SUPFAM" id="SSF53756">
    <property type="entry name" value="UDP-Glycosyltransferase/glycogen phosphorylase"/>
    <property type="match status" value="1"/>
</dbReference>